<keyword evidence="5 8" id="KW-0808">Transferase</keyword>
<reference evidence="10 11" key="1">
    <citation type="submission" date="2021-04" db="EMBL/GenBank/DDBJ databases">
        <authorList>
            <person name="Pira H."/>
            <person name="Risdian C."/>
            <person name="Wink J."/>
        </authorList>
    </citation>
    <scope>NUCLEOTIDE SEQUENCE [LARGE SCALE GENOMIC DNA]</scope>
    <source>
        <strain evidence="10 11">WH53</strain>
    </source>
</reference>
<evidence type="ECO:0000256" key="5">
    <source>
        <dbReference type="ARBA" id="ARBA00022679"/>
    </source>
</evidence>
<dbReference type="InterPro" id="IPR013216">
    <property type="entry name" value="Methyltransf_11"/>
</dbReference>
<dbReference type="PANTHER" id="PTHR13090:SF1">
    <property type="entry name" value="ARGININE-HYDROXYLASE NDUFAF5, MITOCHONDRIAL"/>
    <property type="match status" value="1"/>
</dbReference>
<comment type="pathway">
    <text evidence="2 8">Cofactor biosynthesis; biotin biosynthesis.</text>
</comment>
<sequence length="262" mass="29777">MILVDKEKVARSFSRAAQQYDSVAKLQRLVGNRLMSFLPTHMEPRVMLDLGCGTGYFTTKLARAYETSQVLACDIAMGMLKFARQRYQKLGATWISGDAEQLPIRSQSLDLVFSSLAIQWCSSPAVVFKEISRVLRPGGYFVFTTLGAGTLSELREAWSQVDSYNHVNHYPGVLAHEKAIRQSGLEQLLLERQPCTMHYQELSQLTRELKSLGANTVLEAPSSGLTTFRRLRRLRQAYERYRDEEENLPATYQVIYGVLKKK</sequence>
<gene>
    <name evidence="8 10" type="primary">bioC</name>
    <name evidence="10" type="ORF">KCG35_12975</name>
</gene>
<comment type="function">
    <text evidence="8">Converts the free carboxyl group of a malonyl-thioester to its methyl ester by transfer of a methyl group from S-adenosyl-L-methionine (SAM). It allows to synthesize pimeloyl-ACP via the fatty acid synthetic pathway.</text>
</comment>
<keyword evidence="7 8" id="KW-0093">Biotin biosynthesis</keyword>
<proteinExistence type="inferred from homology"/>
<protein>
    <recommendedName>
        <fullName evidence="3 8">Malonyl-[acyl-carrier protein] O-methyltransferase</fullName>
        <shortName evidence="8">Malonyl-ACP O-methyltransferase</shortName>
        <ecNumber evidence="3 8">2.1.1.197</ecNumber>
    </recommendedName>
    <alternativeName>
        <fullName evidence="8">Biotin synthesis protein BioC</fullName>
    </alternativeName>
</protein>
<keyword evidence="6 8" id="KW-0949">S-adenosyl-L-methionine</keyword>
<evidence type="ECO:0000256" key="1">
    <source>
        <dbReference type="ARBA" id="ARBA00000852"/>
    </source>
</evidence>
<evidence type="ECO:0000313" key="10">
    <source>
        <dbReference type="EMBL" id="MBU2711976.1"/>
    </source>
</evidence>
<evidence type="ECO:0000259" key="9">
    <source>
        <dbReference type="Pfam" id="PF08241"/>
    </source>
</evidence>
<organism evidence="10 11">
    <name type="scientific">Zooshikella harenae</name>
    <dbReference type="NCBI Taxonomy" id="2827238"/>
    <lineage>
        <taxon>Bacteria</taxon>
        <taxon>Pseudomonadati</taxon>
        <taxon>Pseudomonadota</taxon>
        <taxon>Gammaproteobacteria</taxon>
        <taxon>Oceanospirillales</taxon>
        <taxon>Zooshikellaceae</taxon>
        <taxon>Zooshikella</taxon>
    </lineage>
</organism>
<keyword evidence="4 8" id="KW-0489">Methyltransferase</keyword>
<comment type="catalytic activity">
    <reaction evidence="1 8">
        <text>malonyl-[ACP] + S-adenosyl-L-methionine = malonyl-[ACP] methyl ester + S-adenosyl-L-homocysteine</text>
        <dbReference type="Rhea" id="RHEA:17105"/>
        <dbReference type="Rhea" id="RHEA-COMP:9623"/>
        <dbReference type="Rhea" id="RHEA-COMP:9954"/>
        <dbReference type="ChEBI" id="CHEBI:57856"/>
        <dbReference type="ChEBI" id="CHEBI:59789"/>
        <dbReference type="ChEBI" id="CHEBI:78449"/>
        <dbReference type="ChEBI" id="CHEBI:78845"/>
        <dbReference type="EC" id="2.1.1.197"/>
    </reaction>
</comment>
<evidence type="ECO:0000313" key="11">
    <source>
        <dbReference type="Proteomes" id="UP000690515"/>
    </source>
</evidence>
<dbReference type="Proteomes" id="UP000690515">
    <property type="component" value="Unassembled WGS sequence"/>
</dbReference>
<dbReference type="InterPro" id="IPR011814">
    <property type="entry name" value="BioC"/>
</dbReference>
<dbReference type="RefSeq" id="WP_215820132.1">
    <property type="nucleotide sequence ID" value="NZ_JAGSOY010000028.1"/>
</dbReference>
<evidence type="ECO:0000256" key="6">
    <source>
        <dbReference type="ARBA" id="ARBA00022691"/>
    </source>
</evidence>
<dbReference type="Gene3D" id="3.40.50.150">
    <property type="entry name" value="Vaccinia Virus protein VP39"/>
    <property type="match status" value="1"/>
</dbReference>
<dbReference type="PANTHER" id="PTHR13090">
    <property type="entry name" value="ARGININE-HYDROXYLASE NDUFAF5, MITOCHONDRIAL"/>
    <property type="match status" value="1"/>
</dbReference>
<name>A0ABS5ZFD0_9GAMM</name>
<dbReference type="CDD" id="cd02440">
    <property type="entry name" value="AdoMet_MTases"/>
    <property type="match status" value="1"/>
</dbReference>
<comment type="caution">
    <text evidence="10">The sequence shown here is derived from an EMBL/GenBank/DDBJ whole genome shotgun (WGS) entry which is preliminary data.</text>
</comment>
<dbReference type="GO" id="GO:0032259">
    <property type="term" value="P:methylation"/>
    <property type="evidence" value="ECO:0007669"/>
    <property type="project" value="UniProtKB-KW"/>
</dbReference>
<dbReference type="InterPro" id="IPR029063">
    <property type="entry name" value="SAM-dependent_MTases_sf"/>
</dbReference>
<evidence type="ECO:0000256" key="8">
    <source>
        <dbReference type="HAMAP-Rule" id="MF_00835"/>
    </source>
</evidence>
<evidence type="ECO:0000256" key="4">
    <source>
        <dbReference type="ARBA" id="ARBA00022603"/>
    </source>
</evidence>
<dbReference type="EMBL" id="JAGSOY010000028">
    <property type="protein sequence ID" value="MBU2711976.1"/>
    <property type="molecule type" value="Genomic_DNA"/>
</dbReference>
<keyword evidence="11" id="KW-1185">Reference proteome</keyword>
<dbReference type="GO" id="GO:0102130">
    <property type="term" value="F:malonyl-CoA methyltransferase activity"/>
    <property type="evidence" value="ECO:0007669"/>
    <property type="project" value="UniProtKB-EC"/>
</dbReference>
<dbReference type="NCBIfam" id="TIGR02072">
    <property type="entry name" value="BioC"/>
    <property type="match status" value="1"/>
</dbReference>
<feature type="domain" description="Methyltransferase type 11" evidence="9">
    <location>
        <begin position="48"/>
        <end position="143"/>
    </location>
</feature>
<dbReference type="EC" id="2.1.1.197" evidence="3 8"/>
<accession>A0ABS5ZFD0</accession>
<evidence type="ECO:0000256" key="2">
    <source>
        <dbReference type="ARBA" id="ARBA00004746"/>
    </source>
</evidence>
<dbReference type="HAMAP" id="MF_00835">
    <property type="entry name" value="BioC"/>
    <property type="match status" value="1"/>
</dbReference>
<dbReference type="SUPFAM" id="SSF53335">
    <property type="entry name" value="S-adenosyl-L-methionine-dependent methyltransferases"/>
    <property type="match status" value="1"/>
</dbReference>
<evidence type="ECO:0000256" key="7">
    <source>
        <dbReference type="ARBA" id="ARBA00022756"/>
    </source>
</evidence>
<evidence type="ECO:0000256" key="3">
    <source>
        <dbReference type="ARBA" id="ARBA00012327"/>
    </source>
</evidence>
<dbReference type="InterPro" id="IPR050602">
    <property type="entry name" value="Malonyl-ACP_OMT"/>
</dbReference>
<comment type="similarity">
    <text evidence="8">Belongs to the methyltransferase superfamily.</text>
</comment>
<dbReference type="Pfam" id="PF08241">
    <property type="entry name" value="Methyltransf_11"/>
    <property type="match status" value="1"/>
</dbReference>